<feature type="domain" description="Response regulatory" evidence="5">
    <location>
        <begin position="5"/>
        <end position="123"/>
    </location>
</feature>
<feature type="modified residue" description="4-aspartylphosphate" evidence="3">
    <location>
        <position position="56"/>
    </location>
</feature>
<evidence type="ECO:0000259" key="5">
    <source>
        <dbReference type="PROSITE" id="PS50110"/>
    </source>
</evidence>
<dbReference type="InterPro" id="IPR011006">
    <property type="entry name" value="CheY-like_superfamily"/>
</dbReference>
<dbReference type="InterPro" id="IPR016032">
    <property type="entry name" value="Sig_transdc_resp-reg_C-effctor"/>
</dbReference>
<evidence type="ECO:0000256" key="2">
    <source>
        <dbReference type="ARBA" id="ARBA00023125"/>
    </source>
</evidence>
<dbReference type="SMART" id="SM00448">
    <property type="entry name" value="REC"/>
    <property type="match status" value="1"/>
</dbReference>
<dbReference type="PROSITE" id="PS50043">
    <property type="entry name" value="HTH_LUXR_2"/>
    <property type="match status" value="1"/>
</dbReference>
<keyword evidence="2" id="KW-0238">DNA-binding</keyword>
<dbReference type="PANTHER" id="PTHR43214">
    <property type="entry name" value="TWO-COMPONENT RESPONSE REGULATOR"/>
    <property type="match status" value="1"/>
</dbReference>
<sequence>MSRWRLLLADDHELFRAGLVSLLATQPDLQVVGQARDGFEALKLARELRPALVIMDISMPICDGLEATRLIRATPDLATIPILILTVHEEDEKLFEAVKAGANGYLLKSSNAAEFLQGVRAALNGEALLPPRLAAKLMGEFARLAAQAEEHASAQDTTIDQELTWREQEVLKWLATGASDGEIAEKLMLSVHTVKTHVRHILTKLHAANRRTAVAEAKRRGWLPPSPSRTNSF</sequence>
<dbReference type="AlphaFoldDB" id="A0A7C1JFX2"/>
<evidence type="ECO:0000259" key="4">
    <source>
        <dbReference type="PROSITE" id="PS50043"/>
    </source>
</evidence>
<evidence type="ECO:0000256" key="1">
    <source>
        <dbReference type="ARBA" id="ARBA00022553"/>
    </source>
</evidence>
<dbReference type="EMBL" id="DSMG01000195">
    <property type="protein sequence ID" value="HDX33564.1"/>
    <property type="molecule type" value="Genomic_DNA"/>
</dbReference>
<dbReference type="SUPFAM" id="SSF52172">
    <property type="entry name" value="CheY-like"/>
    <property type="match status" value="1"/>
</dbReference>
<dbReference type="Gene3D" id="3.40.50.2300">
    <property type="match status" value="1"/>
</dbReference>
<dbReference type="InterPro" id="IPR058245">
    <property type="entry name" value="NreC/VraR/RcsB-like_REC"/>
</dbReference>
<name>A0A7C1JFX2_9CHLR</name>
<dbReference type="Pfam" id="PF00072">
    <property type="entry name" value="Response_reg"/>
    <property type="match status" value="1"/>
</dbReference>
<evidence type="ECO:0000313" key="6">
    <source>
        <dbReference type="EMBL" id="HDX33564.1"/>
    </source>
</evidence>
<dbReference type="CDD" id="cd17535">
    <property type="entry name" value="REC_NarL-like"/>
    <property type="match status" value="1"/>
</dbReference>
<dbReference type="InterPro" id="IPR001789">
    <property type="entry name" value="Sig_transdc_resp-reg_receiver"/>
</dbReference>
<dbReference type="InterPro" id="IPR039420">
    <property type="entry name" value="WalR-like"/>
</dbReference>
<protein>
    <submittedName>
        <fullName evidence="6">Response regulator transcription factor</fullName>
    </submittedName>
</protein>
<dbReference type="GO" id="GO:0006355">
    <property type="term" value="P:regulation of DNA-templated transcription"/>
    <property type="evidence" value="ECO:0007669"/>
    <property type="project" value="InterPro"/>
</dbReference>
<evidence type="ECO:0000256" key="3">
    <source>
        <dbReference type="PROSITE-ProRule" id="PRU00169"/>
    </source>
</evidence>
<keyword evidence="1 3" id="KW-0597">Phosphoprotein</keyword>
<dbReference type="InterPro" id="IPR000792">
    <property type="entry name" value="Tscrpt_reg_LuxR_C"/>
</dbReference>
<accession>A0A7C1JFX2</accession>
<dbReference type="GO" id="GO:0003677">
    <property type="term" value="F:DNA binding"/>
    <property type="evidence" value="ECO:0007669"/>
    <property type="project" value="UniProtKB-KW"/>
</dbReference>
<dbReference type="Pfam" id="PF00196">
    <property type="entry name" value="GerE"/>
    <property type="match status" value="1"/>
</dbReference>
<gene>
    <name evidence="6" type="ORF">ENQ20_19075</name>
</gene>
<dbReference type="SUPFAM" id="SSF46894">
    <property type="entry name" value="C-terminal effector domain of the bipartite response regulators"/>
    <property type="match status" value="1"/>
</dbReference>
<dbReference type="CDD" id="cd06170">
    <property type="entry name" value="LuxR_C_like"/>
    <property type="match status" value="1"/>
</dbReference>
<organism evidence="6">
    <name type="scientific">Caldilinea aerophila</name>
    <dbReference type="NCBI Taxonomy" id="133453"/>
    <lineage>
        <taxon>Bacteria</taxon>
        <taxon>Bacillati</taxon>
        <taxon>Chloroflexota</taxon>
        <taxon>Caldilineae</taxon>
        <taxon>Caldilineales</taxon>
        <taxon>Caldilineaceae</taxon>
        <taxon>Caldilinea</taxon>
    </lineage>
</organism>
<feature type="domain" description="HTH luxR-type" evidence="4">
    <location>
        <begin position="156"/>
        <end position="221"/>
    </location>
</feature>
<dbReference type="GO" id="GO:0000160">
    <property type="term" value="P:phosphorelay signal transduction system"/>
    <property type="evidence" value="ECO:0007669"/>
    <property type="project" value="InterPro"/>
</dbReference>
<dbReference type="PRINTS" id="PR00038">
    <property type="entry name" value="HTHLUXR"/>
</dbReference>
<comment type="caution">
    <text evidence="6">The sequence shown here is derived from an EMBL/GenBank/DDBJ whole genome shotgun (WGS) entry which is preliminary data.</text>
</comment>
<proteinExistence type="predicted"/>
<dbReference type="PANTHER" id="PTHR43214:SF43">
    <property type="entry name" value="TWO-COMPONENT RESPONSE REGULATOR"/>
    <property type="match status" value="1"/>
</dbReference>
<reference evidence="6" key="1">
    <citation type="journal article" date="2020" name="mSystems">
        <title>Genome- and Community-Level Interaction Insights into Carbon Utilization and Element Cycling Functions of Hydrothermarchaeota in Hydrothermal Sediment.</title>
        <authorList>
            <person name="Zhou Z."/>
            <person name="Liu Y."/>
            <person name="Xu W."/>
            <person name="Pan J."/>
            <person name="Luo Z.H."/>
            <person name="Li M."/>
        </authorList>
    </citation>
    <scope>NUCLEOTIDE SEQUENCE [LARGE SCALE GENOMIC DNA]</scope>
    <source>
        <strain evidence="6">SpSt-289</strain>
    </source>
</reference>
<dbReference type="SMART" id="SM00421">
    <property type="entry name" value="HTH_LUXR"/>
    <property type="match status" value="1"/>
</dbReference>
<dbReference type="PROSITE" id="PS50110">
    <property type="entry name" value="RESPONSE_REGULATORY"/>
    <property type="match status" value="1"/>
</dbReference>